<name>A0ABW2BUT7_9PSEU</name>
<accession>A0ABW2BUT7</accession>
<feature type="domain" description="Beta-lactamase-related" evidence="3">
    <location>
        <begin position="128"/>
        <end position="456"/>
    </location>
</feature>
<dbReference type="EMBL" id="JBHSXX010000001">
    <property type="protein sequence ID" value="MFC6865967.1"/>
    <property type="molecule type" value="Genomic_DNA"/>
</dbReference>
<dbReference type="PANTHER" id="PTHR46825">
    <property type="entry name" value="D-ALANYL-D-ALANINE-CARBOXYPEPTIDASE/ENDOPEPTIDASE AMPH"/>
    <property type="match status" value="1"/>
</dbReference>
<comment type="caution">
    <text evidence="4">The sequence shown here is derived from an EMBL/GenBank/DDBJ whole genome shotgun (WGS) entry which is preliminary data.</text>
</comment>
<protein>
    <submittedName>
        <fullName evidence="4">Serine hydrolase domain-containing protein</fullName>
        <ecNumber evidence="4">3.-.-.-</ecNumber>
    </submittedName>
</protein>
<dbReference type="InterPro" id="IPR012338">
    <property type="entry name" value="Beta-lactam/transpept-like"/>
</dbReference>
<dbReference type="PANTHER" id="PTHR46825:SF9">
    <property type="entry name" value="BETA-LACTAMASE-RELATED DOMAIN-CONTAINING PROTEIN"/>
    <property type="match status" value="1"/>
</dbReference>
<feature type="chain" id="PRO_5046046619" evidence="2">
    <location>
        <begin position="28"/>
        <end position="469"/>
    </location>
</feature>
<dbReference type="Gene3D" id="3.40.710.10">
    <property type="entry name" value="DD-peptidase/beta-lactamase superfamily"/>
    <property type="match status" value="1"/>
</dbReference>
<feature type="region of interest" description="Disordered" evidence="1">
    <location>
        <begin position="42"/>
        <end position="65"/>
    </location>
</feature>
<dbReference type="EC" id="3.-.-.-" evidence="4"/>
<evidence type="ECO:0000256" key="2">
    <source>
        <dbReference type="SAM" id="SignalP"/>
    </source>
</evidence>
<keyword evidence="4" id="KW-0378">Hydrolase</keyword>
<keyword evidence="5" id="KW-1185">Reference proteome</keyword>
<proteinExistence type="predicted"/>
<dbReference type="Proteomes" id="UP001596337">
    <property type="component" value="Unassembled WGS sequence"/>
</dbReference>
<evidence type="ECO:0000313" key="4">
    <source>
        <dbReference type="EMBL" id="MFC6865967.1"/>
    </source>
</evidence>
<evidence type="ECO:0000313" key="5">
    <source>
        <dbReference type="Proteomes" id="UP001596337"/>
    </source>
</evidence>
<feature type="signal peptide" evidence="2">
    <location>
        <begin position="1"/>
        <end position="27"/>
    </location>
</feature>
<evidence type="ECO:0000259" key="3">
    <source>
        <dbReference type="Pfam" id="PF00144"/>
    </source>
</evidence>
<evidence type="ECO:0000256" key="1">
    <source>
        <dbReference type="SAM" id="MobiDB-lite"/>
    </source>
</evidence>
<dbReference type="InterPro" id="IPR001466">
    <property type="entry name" value="Beta-lactam-related"/>
</dbReference>
<reference evidence="5" key="1">
    <citation type="journal article" date="2019" name="Int. J. Syst. Evol. Microbiol.">
        <title>The Global Catalogue of Microorganisms (GCM) 10K type strain sequencing project: providing services to taxonomists for standard genome sequencing and annotation.</title>
        <authorList>
            <consortium name="The Broad Institute Genomics Platform"/>
            <consortium name="The Broad Institute Genome Sequencing Center for Infectious Disease"/>
            <person name="Wu L."/>
            <person name="Ma J."/>
        </authorList>
    </citation>
    <scope>NUCLEOTIDE SEQUENCE [LARGE SCALE GENOMIC DNA]</scope>
    <source>
        <strain evidence="5">KCTC 32255</strain>
    </source>
</reference>
<keyword evidence="2" id="KW-0732">Signal</keyword>
<sequence>MSHITPSRVRYATATLVLAFMASTACTTSSVGDDVRDVVAETPTSATPNVSPPGGPQAERRVPSRHPELPARYARLLADGDLAPLDERGATAETEPLTVGHGQTVKSGGPGSLKDPSTTEVFDVGIFEQNIKDTLESETVGFAYAIGEAGQLSRQGGVGLARTSADGGPLAQSAAKDITVASVSKPITTVAALRVLADKGIDVDDPIGPWLPGTWEPGEGVAEVTFEQLMTHTSGLRQNYETATGEGGKVTAAYDNIRKAVEQDLGSTSYSYANMNFGIFRIMLPAMLLDTAVPGYDFSVPLADQWDELTAEMFNDHMTGLFASVGITGGCAPSDPDPTVLYRFPDDGASGWQTESYVAGCGGYGYYLSANDLAAFFSHLRYTDDLLSPALRDLMRDAKLGLRTVGGEHGTYYGHGGAWGISTGAMTSCVLSFPIHVDASLVINSSGGDYGSTCGVLANAFDDAWVPES</sequence>
<gene>
    <name evidence="4" type="ORF">ACFQGD_02280</name>
</gene>
<organism evidence="4 5">
    <name type="scientific">Haloechinothrix salitolerans</name>
    <dbReference type="NCBI Taxonomy" id="926830"/>
    <lineage>
        <taxon>Bacteria</taxon>
        <taxon>Bacillati</taxon>
        <taxon>Actinomycetota</taxon>
        <taxon>Actinomycetes</taxon>
        <taxon>Pseudonocardiales</taxon>
        <taxon>Pseudonocardiaceae</taxon>
        <taxon>Haloechinothrix</taxon>
    </lineage>
</organism>
<dbReference type="Pfam" id="PF00144">
    <property type="entry name" value="Beta-lactamase"/>
    <property type="match status" value="1"/>
</dbReference>
<dbReference type="InterPro" id="IPR050491">
    <property type="entry name" value="AmpC-like"/>
</dbReference>
<dbReference type="RefSeq" id="WP_345406690.1">
    <property type="nucleotide sequence ID" value="NZ_BAABLA010000123.1"/>
</dbReference>
<dbReference type="SUPFAM" id="SSF56601">
    <property type="entry name" value="beta-lactamase/transpeptidase-like"/>
    <property type="match status" value="1"/>
</dbReference>
<dbReference type="GO" id="GO:0016787">
    <property type="term" value="F:hydrolase activity"/>
    <property type="evidence" value="ECO:0007669"/>
    <property type="project" value="UniProtKB-KW"/>
</dbReference>